<accession>A0A127QGD3</accession>
<comment type="cofactor">
    <cofactor evidence="1">
        <name>pyridoxal 5'-phosphate</name>
        <dbReference type="ChEBI" id="CHEBI:597326"/>
    </cofactor>
</comment>
<dbReference type="Proteomes" id="UP000071778">
    <property type="component" value="Chromosome"/>
</dbReference>
<evidence type="ECO:0000256" key="1">
    <source>
        <dbReference type="ARBA" id="ARBA00001933"/>
    </source>
</evidence>
<dbReference type="GO" id="GO:0008836">
    <property type="term" value="F:diaminopimelate decarboxylase activity"/>
    <property type="evidence" value="ECO:0007669"/>
    <property type="project" value="UniProtKB-EC"/>
</dbReference>
<dbReference type="PATRIC" id="fig|279058.18.peg.1234"/>
<evidence type="ECO:0000313" key="2">
    <source>
        <dbReference type="EMBL" id="AMP09036.1"/>
    </source>
</evidence>
<proteinExistence type="predicted"/>
<keyword evidence="3" id="KW-1185">Reference proteome</keyword>
<name>A0A127QGD3_9BURK</name>
<sequence>MSSNYNSRPLLAEVLIENGTHRVIRRRQTLAELIALETFE</sequence>
<keyword evidence="2" id="KW-0456">Lyase</keyword>
<dbReference type="Gene3D" id="2.40.37.10">
    <property type="entry name" value="Lyase, Ornithine Decarboxylase, Chain A, domain 1"/>
    <property type="match status" value="1"/>
</dbReference>
<organism evidence="2 3">
    <name type="scientific">Collimonas arenae</name>
    <dbReference type="NCBI Taxonomy" id="279058"/>
    <lineage>
        <taxon>Bacteria</taxon>
        <taxon>Pseudomonadati</taxon>
        <taxon>Pseudomonadota</taxon>
        <taxon>Betaproteobacteria</taxon>
        <taxon>Burkholderiales</taxon>
        <taxon>Oxalobacteraceae</taxon>
        <taxon>Collimonas</taxon>
    </lineage>
</organism>
<protein>
    <submittedName>
        <fullName evidence="2">Diaminopimelate decarboxylase domain protein</fullName>
        <ecNumber evidence="2">4.1.1.20</ecNumber>
    </submittedName>
</protein>
<evidence type="ECO:0000313" key="3">
    <source>
        <dbReference type="Proteomes" id="UP000071778"/>
    </source>
</evidence>
<dbReference type="EC" id="4.1.1.20" evidence="2"/>
<dbReference type="SUPFAM" id="SSF50621">
    <property type="entry name" value="Alanine racemase C-terminal domain-like"/>
    <property type="match status" value="1"/>
</dbReference>
<dbReference type="InterPro" id="IPR009006">
    <property type="entry name" value="Ala_racemase/Decarboxylase_C"/>
</dbReference>
<dbReference type="EMBL" id="CP013235">
    <property type="protein sequence ID" value="AMP09036.1"/>
    <property type="molecule type" value="Genomic_DNA"/>
</dbReference>
<dbReference type="AlphaFoldDB" id="A0A127QGD3"/>
<reference evidence="2 3" key="1">
    <citation type="submission" date="2015-11" db="EMBL/GenBank/DDBJ databases">
        <title>Exploring the genomic traits of fungus-feeding bacterial genus Collimonas.</title>
        <authorList>
            <person name="Song C."/>
            <person name="Schmidt R."/>
            <person name="de Jager V."/>
            <person name="Krzyzanowska D."/>
            <person name="Jongedijk E."/>
            <person name="Cankar K."/>
            <person name="Beekwilder J."/>
            <person name="van Veen A."/>
            <person name="de Boer W."/>
            <person name="van Veen J.A."/>
            <person name="Garbeva P."/>
        </authorList>
    </citation>
    <scope>NUCLEOTIDE SEQUENCE [LARGE SCALE GENOMIC DNA]</scope>
    <source>
        <strain evidence="2 3">Ter282</strain>
    </source>
</reference>
<gene>
    <name evidence="2" type="primary">lysA</name>
    <name evidence="2" type="ORF">CAter282_1244</name>
</gene>